<keyword evidence="2 5" id="KW-0812">Transmembrane</keyword>
<evidence type="ECO:0000256" key="3">
    <source>
        <dbReference type="ARBA" id="ARBA00022989"/>
    </source>
</evidence>
<evidence type="ECO:0000256" key="4">
    <source>
        <dbReference type="ARBA" id="ARBA00023136"/>
    </source>
</evidence>
<evidence type="ECO:0000256" key="5">
    <source>
        <dbReference type="SAM" id="Phobius"/>
    </source>
</evidence>
<dbReference type="InterPro" id="IPR006977">
    <property type="entry name" value="Yip1_dom"/>
</dbReference>
<evidence type="ECO:0000256" key="1">
    <source>
        <dbReference type="ARBA" id="ARBA00004141"/>
    </source>
</evidence>
<feature type="transmembrane region" description="Helical" evidence="5">
    <location>
        <begin position="131"/>
        <end position="148"/>
    </location>
</feature>
<gene>
    <name evidence="7" type="ORF">SDC9_25990</name>
</gene>
<keyword evidence="4 5" id="KW-0472">Membrane</keyword>
<keyword evidence="3 5" id="KW-1133">Transmembrane helix</keyword>
<comment type="caution">
    <text evidence="7">The sequence shown here is derived from an EMBL/GenBank/DDBJ whole genome shotgun (WGS) entry which is preliminary data.</text>
</comment>
<name>A0A644UM61_9ZZZZ</name>
<protein>
    <recommendedName>
        <fullName evidence="6">Yip1 domain-containing protein</fullName>
    </recommendedName>
</protein>
<dbReference type="GO" id="GO:0016020">
    <property type="term" value="C:membrane"/>
    <property type="evidence" value="ECO:0007669"/>
    <property type="project" value="UniProtKB-SubCell"/>
</dbReference>
<reference evidence="7" key="1">
    <citation type="submission" date="2019-08" db="EMBL/GenBank/DDBJ databases">
        <authorList>
            <person name="Kucharzyk K."/>
            <person name="Murdoch R.W."/>
            <person name="Higgins S."/>
            <person name="Loffler F."/>
        </authorList>
    </citation>
    <scope>NUCLEOTIDE SEQUENCE</scope>
</reference>
<accession>A0A644UM61</accession>
<feature type="transmembrane region" description="Helical" evidence="5">
    <location>
        <begin position="160"/>
        <end position="186"/>
    </location>
</feature>
<feature type="transmembrane region" description="Helical" evidence="5">
    <location>
        <begin position="31"/>
        <end position="53"/>
    </location>
</feature>
<evidence type="ECO:0000256" key="2">
    <source>
        <dbReference type="ARBA" id="ARBA00022692"/>
    </source>
</evidence>
<feature type="transmembrane region" description="Helical" evidence="5">
    <location>
        <begin position="73"/>
        <end position="93"/>
    </location>
</feature>
<evidence type="ECO:0000313" key="7">
    <source>
        <dbReference type="EMBL" id="MPL80097.1"/>
    </source>
</evidence>
<organism evidence="7">
    <name type="scientific">bioreactor metagenome</name>
    <dbReference type="NCBI Taxonomy" id="1076179"/>
    <lineage>
        <taxon>unclassified sequences</taxon>
        <taxon>metagenomes</taxon>
        <taxon>ecological metagenomes</taxon>
    </lineage>
</organism>
<comment type="subcellular location">
    <subcellularLocation>
        <location evidence="1">Membrane</location>
        <topology evidence="1">Multi-pass membrane protein</topology>
    </subcellularLocation>
</comment>
<dbReference type="AlphaFoldDB" id="A0A644UM61"/>
<dbReference type="Pfam" id="PF04893">
    <property type="entry name" value="Yip1"/>
    <property type="match status" value="1"/>
</dbReference>
<feature type="domain" description="Yip1" evidence="6">
    <location>
        <begin position="9"/>
        <end position="176"/>
    </location>
</feature>
<sequence>MNIYQRAKNLLLAPAKEWQSIDEEDVNSSHVLTYLLVLALIPAVAGFIGMGFIGLNVFGIHSGSIGWGFRNAISTYLGIVGGAYISAFVIDFLADKFQATSSFNVAFKVVAYSYTPMCVAGVFYLIPSLSFLVPLAGLYGLYILYTGMKPMLKVPEDKMMGYFIVCLLSIIVVSMVVGAIFGTIFINSVYF</sequence>
<evidence type="ECO:0000259" key="6">
    <source>
        <dbReference type="Pfam" id="PF04893"/>
    </source>
</evidence>
<proteinExistence type="predicted"/>
<dbReference type="EMBL" id="VSSQ01000133">
    <property type="protein sequence ID" value="MPL80097.1"/>
    <property type="molecule type" value="Genomic_DNA"/>
</dbReference>